<name>A0A8J6LQE4_TENMO</name>
<reference evidence="8" key="1">
    <citation type="journal article" date="2020" name="J Insects Food Feed">
        <title>The yellow mealworm (Tenebrio molitor) genome: a resource for the emerging insects as food and feed industry.</title>
        <authorList>
            <person name="Eriksson T."/>
            <person name="Andere A."/>
            <person name="Kelstrup H."/>
            <person name="Emery V."/>
            <person name="Picard C."/>
        </authorList>
    </citation>
    <scope>NUCLEOTIDE SEQUENCE</scope>
    <source>
        <strain evidence="8">Stoneville</strain>
        <tissue evidence="8">Whole head</tissue>
    </source>
</reference>
<accession>A0A8J6LQE4</accession>
<evidence type="ECO:0000256" key="2">
    <source>
        <dbReference type="ARBA" id="ARBA00022692"/>
    </source>
</evidence>
<dbReference type="EMBL" id="JABDTM020007249">
    <property type="protein sequence ID" value="KAH0821571.1"/>
    <property type="molecule type" value="Genomic_DNA"/>
</dbReference>
<evidence type="ECO:0000256" key="3">
    <source>
        <dbReference type="ARBA" id="ARBA00022989"/>
    </source>
</evidence>
<gene>
    <name evidence="8" type="ORF">GEV33_001220</name>
</gene>
<feature type="compositionally biased region" description="Polar residues" evidence="7">
    <location>
        <begin position="178"/>
        <end position="194"/>
    </location>
</feature>
<reference evidence="8" key="2">
    <citation type="submission" date="2021-08" db="EMBL/GenBank/DDBJ databases">
        <authorList>
            <person name="Eriksson T."/>
        </authorList>
    </citation>
    <scope>NUCLEOTIDE SEQUENCE</scope>
    <source>
        <strain evidence="8">Stoneville</strain>
        <tissue evidence="8">Whole head</tissue>
    </source>
</reference>
<dbReference type="Pfam" id="PF05705">
    <property type="entry name" value="DUF829"/>
    <property type="match status" value="1"/>
</dbReference>
<dbReference type="PANTHER" id="PTHR12265">
    <property type="entry name" value="TRANSMEMBRANE PROTEIN 53"/>
    <property type="match status" value="1"/>
</dbReference>
<comment type="caution">
    <text evidence="8">The sequence shown here is derived from an EMBL/GenBank/DDBJ whole genome shotgun (WGS) entry which is preliminary data.</text>
</comment>
<dbReference type="AlphaFoldDB" id="A0A8J6LQE4"/>
<protein>
    <recommendedName>
        <fullName evidence="10">Transmembrane protein 53</fullName>
    </recommendedName>
</protein>
<organism evidence="8 9">
    <name type="scientific">Tenebrio molitor</name>
    <name type="common">Yellow mealworm beetle</name>
    <dbReference type="NCBI Taxonomy" id="7067"/>
    <lineage>
        <taxon>Eukaryota</taxon>
        <taxon>Metazoa</taxon>
        <taxon>Ecdysozoa</taxon>
        <taxon>Arthropoda</taxon>
        <taxon>Hexapoda</taxon>
        <taxon>Insecta</taxon>
        <taxon>Pterygota</taxon>
        <taxon>Neoptera</taxon>
        <taxon>Endopterygota</taxon>
        <taxon>Coleoptera</taxon>
        <taxon>Polyphaga</taxon>
        <taxon>Cucujiformia</taxon>
        <taxon>Tenebrionidae</taxon>
        <taxon>Tenebrio</taxon>
    </lineage>
</organism>
<keyword evidence="2" id="KW-0812">Transmembrane</keyword>
<evidence type="ECO:0000313" key="9">
    <source>
        <dbReference type="Proteomes" id="UP000719412"/>
    </source>
</evidence>
<keyword evidence="3" id="KW-1133">Transmembrane helix</keyword>
<evidence type="ECO:0008006" key="10">
    <source>
        <dbReference type="Google" id="ProtNLM"/>
    </source>
</evidence>
<feature type="region of interest" description="Disordered" evidence="7">
    <location>
        <begin position="149"/>
        <end position="194"/>
    </location>
</feature>
<keyword evidence="4" id="KW-0472">Membrane</keyword>
<dbReference type="GO" id="GO:0031965">
    <property type="term" value="C:nuclear membrane"/>
    <property type="evidence" value="ECO:0007669"/>
    <property type="project" value="UniProtKB-SubCell"/>
</dbReference>
<evidence type="ECO:0000256" key="1">
    <source>
        <dbReference type="ARBA" id="ARBA00004126"/>
    </source>
</evidence>
<comment type="subcellular location">
    <subcellularLocation>
        <location evidence="6">Endomembrane system</location>
        <topology evidence="6">Single-pass membrane protein</topology>
    </subcellularLocation>
    <subcellularLocation>
        <location evidence="1">Nucleus membrane</location>
    </subcellularLocation>
</comment>
<evidence type="ECO:0000313" key="8">
    <source>
        <dbReference type="EMBL" id="KAH0821571.1"/>
    </source>
</evidence>
<dbReference type="Proteomes" id="UP000719412">
    <property type="component" value="Unassembled WGS sequence"/>
</dbReference>
<evidence type="ECO:0000256" key="7">
    <source>
        <dbReference type="SAM" id="MobiDB-lite"/>
    </source>
</evidence>
<keyword evidence="5" id="KW-0539">Nucleus</keyword>
<evidence type="ECO:0000256" key="5">
    <source>
        <dbReference type="ARBA" id="ARBA00023242"/>
    </source>
</evidence>
<keyword evidence="9" id="KW-1185">Reference proteome</keyword>
<sequence length="194" mass="22470">MRSIRKGVVRTVLKMAGDLDNLEYYIKFPSPNFNYNQQNGESDYVFVVNEEKIPVILLFGWAGCQDRYLAKYSQIYEDRGLITLRYTAPVKCLFWKRFQMITIGERLVKLLVDLNFENHPIIVHCFSNGGAFLYQNFMLALERSPKPIQVGQLPQPKPRQAFKTLPKTKYKPLPKPGHQQNLGAQPRQNASTLF</sequence>
<proteinExistence type="predicted"/>
<dbReference type="PANTHER" id="PTHR12265:SF30">
    <property type="entry name" value="TRANSMEMBRANE PROTEIN 53"/>
    <property type="match status" value="1"/>
</dbReference>
<evidence type="ECO:0000256" key="6">
    <source>
        <dbReference type="ARBA" id="ARBA00037847"/>
    </source>
</evidence>
<evidence type="ECO:0000256" key="4">
    <source>
        <dbReference type="ARBA" id="ARBA00023136"/>
    </source>
</evidence>
<dbReference type="InterPro" id="IPR008547">
    <property type="entry name" value="DUF829_TMEM53"/>
</dbReference>